<dbReference type="AlphaFoldDB" id="A0A382K4K2"/>
<evidence type="ECO:0000313" key="1">
    <source>
        <dbReference type="EMBL" id="SVC18755.1"/>
    </source>
</evidence>
<sequence length="40" mass="4622">MFSIKLKGKIKESPFNKRALLFGELSQIAYYTETEVKKLA</sequence>
<accession>A0A382K4K2</accession>
<protein>
    <submittedName>
        <fullName evidence="1">Uncharacterized protein</fullName>
    </submittedName>
</protein>
<organism evidence="1">
    <name type="scientific">marine metagenome</name>
    <dbReference type="NCBI Taxonomy" id="408172"/>
    <lineage>
        <taxon>unclassified sequences</taxon>
        <taxon>metagenomes</taxon>
        <taxon>ecological metagenomes</taxon>
    </lineage>
</organism>
<reference evidence="1" key="1">
    <citation type="submission" date="2018-05" db="EMBL/GenBank/DDBJ databases">
        <authorList>
            <person name="Lanie J.A."/>
            <person name="Ng W.-L."/>
            <person name="Kazmierczak K.M."/>
            <person name="Andrzejewski T.M."/>
            <person name="Davidsen T.M."/>
            <person name="Wayne K.J."/>
            <person name="Tettelin H."/>
            <person name="Glass J.I."/>
            <person name="Rusch D."/>
            <person name="Podicherti R."/>
            <person name="Tsui H.-C.T."/>
            <person name="Winkler M.E."/>
        </authorList>
    </citation>
    <scope>NUCLEOTIDE SEQUENCE</scope>
</reference>
<gene>
    <name evidence="1" type="ORF">METZ01_LOCUS271609</name>
</gene>
<name>A0A382K4K2_9ZZZZ</name>
<proteinExistence type="predicted"/>
<dbReference type="EMBL" id="UINC01078057">
    <property type="protein sequence ID" value="SVC18755.1"/>
    <property type="molecule type" value="Genomic_DNA"/>
</dbReference>
<feature type="non-terminal residue" evidence="1">
    <location>
        <position position="40"/>
    </location>
</feature>